<evidence type="ECO:0000313" key="1">
    <source>
        <dbReference type="EMBL" id="EEC94534.1"/>
    </source>
</evidence>
<reference evidence="1 2" key="2">
    <citation type="submission" date="2008-10" db="EMBL/GenBank/DDBJ databases">
        <authorList>
            <person name="Fulton L."/>
            <person name="Clifton S."/>
            <person name="Fulton B."/>
            <person name="Xu J."/>
            <person name="Minx P."/>
            <person name="Pepin K.H."/>
            <person name="Johnson M."/>
            <person name="Bhonagiri V."/>
            <person name="Nash W.E."/>
            <person name="Mardis E.R."/>
            <person name="Wilson R.K."/>
        </authorList>
    </citation>
    <scope>NUCLEOTIDE SEQUENCE [LARGE SCALE GENOMIC DNA]</scope>
    <source>
        <strain evidence="1 2">DSM 18315</strain>
    </source>
</reference>
<organism evidence="1 2">
    <name type="scientific">Parabacteroides johnsonii DSM 18315</name>
    <dbReference type="NCBI Taxonomy" id="537006"/>
    <lineage>
        <taxon>Bacteria</taxon>
        <taxon>Pseudomonadati</taxon>
        <taxon>Bacteroidota</taxon>
        <taxon>Bacteroidia</taxon>
        <taxon>Bacteroidales</taxon>
        <taxon>Tannerellaceae</taxon>
        <taxon>Parabacteroides</taxon>
    </lineage>
</organism>
<dbReference type="HOGENOM" id="CLU_3237166_0_0_10"/>
<reference evidence="1 2" key="1">
    <citation type="submission" date="2008-10" db="EMBL/GenBank/DDBJ databases">
        <title>Draft genome sequence of Parabacteroides johnsonii (DSM 18315).</title>
        <authorList>
            <person name="Sudarsanam P."/>
            <person name="Ley R."/>
            <person name="Guruge J."/>
            <person name="Turnbaugh P.J."/>
            <person name="Mahowald M."/>
            <person name="Liep D."/>
            <person name="Gordon J."/>
        </authorList>
    </citation>
    <scope>NUCLEOTIDE SEQUENCE [LARGE SCALE GENOMIC DNA]</scope>
    <source>
        <strain evidence="1 2">DSM 18315</strain>
    </source>
</reference>
<gene>
    <name evidence="1" type="ORF">PRABACTJOHN_04114</name>
</gene>
<dbReference type="STRING" id="537006.PRABACTJOHN_04114"/>
<proteinExistence type="predicted"/>
<dbReference type="EMBL" id="ABYH01000408">
    <property type="protein sequence ID" value="EEC94534.1"/>
    <property type="molecule type" value="Genomic_DNA"/>
</dbReference>
<dbReference type="AlphaFoldDB" id="B7BGB9"/>
<sequence length="43" mass="5116">MKTVVVVVKEDFITHRIFNLEVQLRSVFPMKKLIFVNKLQLIT</sequence>
<protein>
    <submittedName>
        <fullName evidence="1">Uncharacterized protein</fullName>
    </submittedName>
</protein>
<evidence type="ECO:0000313" key="2">
    <source>
        <dbReference type="Proteomes" id="UP000005510"/>
    </source>
</evidence>
<dbReference type="Proteomes" id="UP000005510">
    <property type="component" value="Unassembled WGS sequence"/>
</dbReference>
<accession>B7BGB9</accession>
<comment type="caution">
    <text evidence="1">The sequence shown here is derived from an EMBL/GenBank/DDBJ whole genome shotgun (WGS) entry which is preliminary data.</text>
</comment>
<name>B7BGB9_9BACT</name>